<dbReference type="PROSITE" id="PS50114">
    <property type="entry name" value="GATA_ZN_FINGER_2"/>
    <property type="match status" value="1"/>
</dbReference>
<feature type="compositionally biased region" description="Low complexity" evidence="5">
    <location>
        <begin position="167"/>
        <end position="192"/>
    </location>
</feature>
<dbReference type="Proteomes" id="UP000007797">
    <property type="component" value="Unassembled WGS sequence"/>
</dbReference>
<dbReference type="GO" id="GO:0008270">
    <property type="term" value="F:zinc ion binding"/>
    <property type="evidence" value="ECO:0007669"/>
    <property type="project" value="UniProtKB-KW"/>
</dbReference>
<dbReference type="OMA" id="SEFRNDY"/>
<evidence type="ECO:0000259" key="6">
    <source>
        <dbReference type="PROSITE" id="PS50114"/>
    </source>
</evidence>
<evidence type="ECO:0000256" key="3">
    <source>
        <dbReference type="ARBA" id="ARBA00022833"/>
    </source>
</evidence>
<dbReference type="SMART" id="SM00401">
    <property type="entry name" value="ZnF_GATA"/>
    <property type="match status" value="1"/>
</dbReference>
<evidence type="ECO:0000256" key="5">
    <source>
        <dbReference type="SAM" id="MobiDB-lite"/>
    </source>
</evidence>
<organism evidence="7 8">
    <name type="scientific">Cavenderia fasciculata</name>
    <name type="common">Slime mold</name>
    <name type="synonym">Dictyostelium fasciculatum</name>
    <dbReference type="NCBI Taxonomy" id="261658"/>
    <lineage>
        <taxon>Eukaryota</taxon>
        <taxon>Amoebozoa</taxon>
        <taxon>Evosea</taxon>
        <taxon>Eumycetozoa</taxon>
        <taxon>Dictyostelia</taxon>
        <taxon>Acytosteliales</taxon>
        <taxon>Cavenderiaceae</taxon>
        <taxon>Cavenderia</taxon>
    </lineage>
</organism>
<dbReference type="InterPro" id="IPR013088">
    <property type="entry name" value="Znf_NHR/GATA"/>
</dbReference>
<accession>F4PVB2</accession>
<evidence type="ECO:0000313" key="7">
    <source>
        <dbReference type="EMBL" id="EGG19926.1"/>
    </source>
</evidence>
<dbReference type="RefSeq" id="XP_004366909.1">
    <property type="nucleotide sequence ID" value="XM_004366852.1"/>
</dbReference>
<proteinExistence type="predicted"/>
<feature type="compositionally biased region" description="Polar residues" evidence="5">
    <location>
        <begin position="117"/>
        <end position="130"/>
    </location>
</feature>
<dbReference type="InterPro" id="IPR051140">
    <property type="entry name" value="GATA_TF"/>
</dbReference>
<evidence type="ECO:0000256" key="2">
    <source>
        <dbReference type="ARBA" id="ARBA00022771"/>
    </source>
</evidence>
<keyword evidence="3" id="KW-0862">Zinc</keyword>
<dbReference type="PANTHER" id="PTHR45658:SF122">
    <property type="entry name" value="GATA ZINC FINGER DOMAIN-CONTAINING PROTEIN 6"/>
    <property type="match status" value="1"/>
</dbReference>
<dbReference type="AlphaFoldDB" id="F4PVB2"/>
<feature type="region of interest" description="Disordered" evidence="5">
    <location>
        <begin position="1"/>
        <end position="24"/>
    </location>
</feature>
<dbReference type="Gene3D" id="3.30.50.10">
    <property type="entry name" value="Erythroid Transcription Factor GATA-1, subunit A"/>
    <property type="match status" value="1"/>
</dbReference>
<dbReference type="CDD" id="cd00202">
    <property type="entry name" value="ZnF_GATA"/>
    <property type="match status" value="1"/>
</dbReference>
<feature type="compositionally biased region" description="Low complexity" evidence="5">
    <location>
        <begin position="394"/>
        <end position="407"/>
    </location>
</feature>
<dbReference type="PANTHER" id="PTHR45658">
    <property type="entry name" value="GATA TRANSCRIPTION FACTOR"/>
    <property type="match status" value="1"/>
</dbReference>
<keyword evidence="2 4" id="KW-0863">Zinc-finger</keyword>
<feature type="compositionally biased region" description="Polar residues" evidence="5">
    <location>
        <begin position="332"/>
        <end position="354"/>
    </location>
</feature>
<feature type="compositionally biased region" description="Low complexity" evidence="5">
    <location>
        <begin position="355"/>
        <end position="372"/>
    </location>
</feature>
<dbReference type="EMBL" id="GL883013">
    <property type="protein sequence ID" value="EGG19926.1"/>
    <property type="molecule type" value="Genomic_DNA"/>
</dbReference>
<dbReference type="SUPFAM" id="SSF57716">
    <property type="entry name" value="Glucocorticoid receptor-like (DNA-binding domain)"/>
    <property type="match status" value="1"/>
</dbReference>
<keyword evidence="1" id="KW-0479">Metal-binding</keyword>
<feature type="region of interest" description="Disordered" evidence="5">
    <location>
        <begin position="296"/>
        <end position="372"/>
    </location>
</feature>
<sequence>MEMKESLSKEGISNSDNRIKNLDPTSLSFSPFSTTSSDLPILPISTLSQTSHHIASSNETGLTLGANVLSCLKKVRRTIPTSFIVGKNEPLPDPTLNQPNIKYNNVQPILIPTSILENKSSNPISPTSSKIQHHQQQDQHQQQDNSPINDDYEDENSDPGGYQQGNSSPTPLISSSSSSFAMTSTTSTSPTSGNLVQQPNDGNVKKKRRPRAPAPVLDILMCRACGETRTSQWRRGPDGCKSLCNACGIRYANIVNKEKIMVTEPKDNSINCILNDSKPFNNDNMDEDMFFSIAPTTILNSPPDPTTTTKQTMDPTTTTSIKFSGSRPPSPTSMANFKSTRIQNNNNFKPQQPTNIQNPLPPFINNNNNNLQQPQQNLKRKQGSSSSTIVKNIFSQSNNNNNSSSISPHFSQQKVLKSSHDSSLDMENINNNINNNNNNNNFQQSKSLDALSSIALNEASSFQSNINNINNNH</sequence>
<dbReference type="OrthoDB" id="2162994at2759"/>
<evidence type="ECO:0000256" key="1">
    <source>
        <dbReference type="ARBA" id="ARBA00022723"/>
    </source>
</evidence>
<name>F4PVB2_CACFS</name>
<gene>
    <name evidence="7" type="ORF">DFA_07034</name>
</gene>
<protein>
    <submittedName>
        <fullName evidence="7">GATA-binding transcription factor</fullName>
    </submittedName>
</protein>
<dbReference type="KEGG" id="dfa:DFA_07034"/>
<dbReference type="GeneID" id="14872113"/>
<feature type="region of interest" description="Disordered" evidence="5">
    <location>
        <begin position="394"/>
        <end position="425"/>
    </location>
</feature>
<evidence type="ECO:0000313" key="8">
    <source>
        <dbReference type="Proteomes" id="UP000007797"/>
    </source>
</evidence>
<dbReference type="STRING" id="1054147.F4PVB2"/>
<feature type="compositionally biased region" description="Low complexity" evidence="5">
    <location>
        <begin position="306"/>
        <end position="319"/>
    </location>
</feature>
<dbReference type="GO" id="GO:0043565">
    <property type="term" value="F:sequence-specific DNA binding"/>
    <property type="evidence" value="ECO:0007669"/>
    <property type="project" value="InterPro"/>
</dbReference>
<keyword evidence="8" id="KW-1185">Reference proteome</keyword>
<feature type="domain" description="GATA-type" evidence="6">
    <location>
        <begin position="222"/>
        <end position="251"/>
    </location>
</feature>
<dbReference type="InterPro" id="IPR000679">
    <property type="entry name" value="Znf_GATA"/>
</dbReference>
<evidence type="ECO:0000256" key="4">
    <source>
        <dbReference type="PROSITE-ProRule" id="PRU00094"/>
    </source>
</evidence>
<dbReference type="GO" id="GO:0006355">
    <property type="term" value="P:regulation of DNA-templated transcription"/>
    <property type="evidence" value="ECO:0007669"/>
    <property type="project" value="InterPro"/>
</dbReference>
<feature type="region of interest" description="Disordered" evidence="5">
    <location>
        <begin position="117"/>
        <end position="212"/>
    </location>
</feature>
<dbReference type="Pfam" id="PF00320">
    <property type="entry name" value="GATA"/>
    <property type="match status" value="1"/>
</dbReference>
<reference evidence="8" key="1">
    <citation type="journal article" date="2011" name="Genome Res.">
        <title>Phylogeny-wide analysis of social amoeba genomes highlights ancient origins for complex intercellular communication.</title>
        <authorList>
            <person name="Heidel A.J."/>
            <person name="Lawal H.M."/>
            <person name="Felder M."/>
            <person name="Schilde C."/>
            <person name="Helps N.R."/>
            <person name="Tunggal B."/>
            <person name="Rivero F."/>
            <person name="John U."/>
            <person name="Schleicher M."/>
            <person name="Eichinger L."/>
            <person name="Platzer M."/>
            <person name="Noegel A.A."/>
            <person name="Schaap P."/>
            <person name="Gloeckner G."/>
        </authorList>
    </citation>
    <scope>NUCLEOTIDE SEQUENCE [LARGE SCALE GENOMIC DNA]</scope>
    <source>
        <strain evidence="8">SH3</strain>
    </source>
</reference>